<dbReference type="Proteomes" id="UP001341840">
    <property type="component" value="Unassembled WGS sequence"/>
</dbReference>
<sequence>MGSGVISYENEKREKFEDFDMRADAELGTFKIRCYHFDAEAFVHLLHRVRVDYDSSARDSVRGVESAKELETRSAILRLDERRTRQKENWRDGTPNREEGC</sequence>
<dbReference type="EMBL" id="JASCZI010151106">
    <property type="protein sequence ID" value="MED6169470.1"/>
    <property type="molecule type" value="Genomic_DNA"/>
</dbReference>
<proteinExistence type="predicted"/>
<accession>A0ABU6V734</accession>
<organism evidence="1 2">
    <name type="scientific">Stylosanthes scabra</name>
    <dbReference type="NCBI Taxonomy" id="79078"/>
    <lineage>
        <taxon>Eukaryota</taxon>
        <taxon>Viridiplantae</taxon>
        <taxon>Streptophyta</taxon>
        <taxon>Embryophyta</taxon>
        <taxon>Tracheophyta</taxon>
        <taxon>Spermatophyta</taxon>
        <taxon>Magnoliopsida</taxon>
        <taxon>eudicotyledons</taxon>
        <taxon>Gunneridae</taxon>
        <taxon>Pentapetalae</taxon>
        <taxon>rosids</taxon>
        <taxon>fabids</taxon>
        <taxon>Fabales</taxon>
        <taxon>Fabaceae</taxon>
        <taxon>Papilionoideae</taxon>
        <taxon>50 kb inversion clade</taxon>
        <taxon>dalbergioids sensu lato</taxon>
        <taxon>Dalbergieae</taxon>
        <taxon>Pterocarpus clade</taxon>
        <taxon>Stylosanthes</taxon>
    </lineage>
</organism>
<reference evidence="1 2" key="1">
    <citation type="journal article" date="2023" name="Plants (Basel)">
        <title>Bridging the Gap: Combining Genomics and Transcriptomics Approaches to Understand Stylosanthes scabra, an Orphan Legume from the Brazilian Caatinga.</title>
        <authorList>
            <person name="Ferreira-Neto J.R.C."/>
            <person name="da Silva M.D."/>
            <person name="Binneck E."/>
            <person name="de Melo N.F."/>
            <person name="da Silva R.H."/>
            <person name="de Melo A.L.T.M."/>
            <person name="Pandolfi V."/>
            <person name="Bustamante F.O."/>
            <person name="Brasileiro-Vidal A.C."/>
            <person name="Benko-Iseppon A.M."/>
        </authorList>
    </citation>
    <scope>NUCLEOTIDE SEQUENCE [LARGE SCALE GENOMIC DNA]</scope>
    <source>
        <tissue evidence="1">Leaves</tissue>
    </source>
</reference>
<gene>
    <name evidence="1" type="ORF">PIB30_021602</name>
</gene>
<evidence type="ECO:0000313" key="2">
    <source>
        <dbReference type="Proteomes" id="UP001341840"/>
    </source>
</evidence>
<protein>
    <submittedName>
        <fullName evidence="1">Uncharacterized protein</fullName>
    </submittedName>
</protein>
<evidence type="ECO:0000313" key="1">
    <source>
        <dbReference type="EMBL" id="MED6169470.1"/>
    </source>
</evidence>
<comment type="caution">
    <text evidence="1">The sequence shown here is derived from an EMBL/GenBank/DDBJ whole genome shotgun (WGS) entry which is preliminary data.</text>
</comment>
<name>A0ABU6V734_9FABA</name>
<keyword evidence="2" id="KW-1185">Reference proteome</keyword>